<name>A0ABQ1PFU7_9BACI</name>
<organism evidence="1 2">
    <name type="scientific">Thalassobacillus devorans</name>
    <dbReference type="NCBI Taxonomy" id="279813"/>
    <lineage>
        <taxon>Bacteria</taxon>
        <taxon>Bacillati</taxon>
        <taxon>Bacillota</taxon>
        <taxon>Bacilli</taxon>
        <taxon>Bacillales</taxon>
        <taxon>Bacillaceae</taxon>
        <taxon>Thalassobacillus</taxon>
    </lineage>
</organism>
<protein>
    <submittedName>
        <fullName evidence="1">Uncharacterized protein</fullName>
    </submittedName>
</protein>
<gene>
    <name evidence="1" type="ORF">GCM10007216_28770</name>
</gene>
<keyword evidence="2" id="KW-1185">Reference proteome</keyword>
<evidence type="ECO:0000313" key="1">
    <source>
        <dbReference type="EMBL" id="GGC96241.1"/>
    </source>
</evidence>
<accession>A0ABQ1PFU7</accession>
<dbReference type="Proteomes" id="UP000619534">
    <property type="component" value="Unassembled WGS sequence"/>
</dbReference>
<evidence type="ECO:0000313" key="2">
    <source>
        <dbReference type="Proteomes" id="UP000619534"/>
    </source>
</evidence>
<reference evidence="2" key="1">
    <citation type="journal article" date="2019" name="Int. J. Syst. Evol. Microbiol.">
        <title>The Global Catalogue of Microorganisms (GCM) 10K type strain sequencing project: providing services to taxonomists for standard genome sequencing and annotation.</title>
        <authorList>
            <consortium name="The Broad Institute Genomics Platform"/>
            <consortium name="The Broad Institute Genome Sequencing Center for Infectious Disease"/>
            <person name="Wu L."/>
            <person name="Ma J."/>
        </authorList>
    </citation>
    <scope>NUCLEOTIDE SEQUENCE [LARGE SCALE GENOMIC DNA]</scope>
    <source>
        <strain evidence="2">CCM 7282</strain>
    </source>
</reference>
<comment type="caution">
    <text evidence="1">The sequence shown here is derived from an EMBL/GenBank/DDBJ whole genome shotgun (WGS) entry which is preliminary data.</text>
</comment>
<sequence>MPRDGSSYFLLFTNLCFVTTIKGKNNITQIILYNFFNDNTPHGIIGVFGGALCEQLRRLRTENRRDANIYVFPV</sequence>
<dbReference type="EMBL" id="BMCJ01000005">
    <property type="protein sequence ID" value="GGC96241.1"/>
    <property type="molecule type" value="Genomic_DNA"/>
</dbReference>
<proteinExistence type="predicted"/>